<dbReference type="EMBL" id="JBHUNE010000008">
    <property type="protein sequence ID" value="MFD2758934.1"/>
    <property type="molecule type" value="Genomic_DNA"/>
</dbReference>
<comment type="caution">
    <text evidence="1">The sequence shown here is derived from an EMBL/GenBank/DDBJ whole genome shotgun (WGS) entry which is preliminary data.</text>
</comment>
<organism evidence="1 2">
    <name type="scientific">Gulosibacter faecalis</name>
    <dbReference type="NCBI Taxonomy" id="272240"/>
    <lineage>
        <taxon>Bacteria</taxon>
        <taxon>Bacillati</taxon>
        <taxon>Actinomycetota</taxon>
        <taxon>Actinomycetes</taxon>
        <taxon>Micrococcales</taxon>
        <taxon>Microbacteriaceae</taxon>
        <taxon>Gulosibacter</taxon>
    </lineage>
</organism>
<keyword evidence="2" id="KW-1185">Reference proteome</keyword>
<evidence type="ECO:0000313" key="1">
    <source>
        <dbReference type="EMBL" id="MFD2758934.1"/>
    </source>
</evidence>
<proteinExistence type="predicted"/>
<accession>A0ABW5V292</accession>
<name>A0ABW5V292_9MICO</name>
<dbReference type="Proteomes" id="UP001597492">
    <property type="component" value="Unassembled WGS sequence"/>
</dbReference>
<evidence type="ECO:0000313" key="2">
    <source>
        <dbReference type="Proteomes" id="UP001597492"/>
    </source>
</evidence>
<evidence type="ECO:0008006" key="3">
    <source>
        <dbReference type="Google" id="ProtNLM"/>
    </source>
</evidence>
<protein>
    <recommendedName>
        <fullName evidence="3">AbiEi antitoxin C-terminal domain-containing protein</fullName>
    </recommendedName>
</protein>
<dbReference type="RefSeq" id="WP_154651492.1">
    <property type="nucleotide sequence ID" value="NZ_JBHUNE010000008.1"/>
</dbReference>
<sequence length="177" mass="19434">MRDVMPAPLTEFSAAELHAMWRGGEIARYGIEGYEFFLGLDEVPTLVDRARSLLPVHRAGRIVVGRAAAWVYLGGPPPAEIEIARRSWRAELALVRVRPRFGRYAPSEVRHVAGITLTTPRQTAADLLAAGQRRLALELVAALAVVHPIDVIDAVDLAHGAEQPVEMGRVAHLEREL</sequence>
<gene>
    <name evidence="1" type="ORF">ACFSW7_11150</name>
</gene>
<reference evidence="2" key="1">
    <citation type="journal article" date="2019" name="Int. J. Syst. Evol. Microbiol.">
        <title>The Global Catalogue of Microorganisms (GCM) 10K type strain sequencing project: providing services to taxonomists for standard genome sequencing and annotation.</title>
        <authorList>
            <consortium name="The Broad Institute Genomics Platform"/>
            <consortium name="The Broad Institute Genome Sequencing Center for Infectious Disease"/>
            <person name="Wu L."/>
            <person name="Ma J."/>
        </authorList>
    </citation>
    <scope>NUCLEOTIDE SEQUENCE [LARGE SCALE GENOMIC DNA]</scope>
    <source>
        <strain evidence="2">TISTR 1514</strain>
    </source>
</reference>